<keyword evidence="4" id="KW-1185">Reference proteome</keyword>
<dbReference type="OrthoDB" id="5176305at2"/>
<dbReference type="SUPFAM" id="SSF54427">
    <property type="entry name" value="NTF2-like"/>
    <property type="match status" value="1"/>
</dbReference>
<dbReference type="Pfam" id="PF12680">
    <property type="entry name" value="SnoaL_2"/>
    <property type="match status" value="1"/>
</dbReference>
<dbReference type="AlphaFoldDB" id="A0A438LZV4"/>
<gene>
    <name evidence="3" type="ORF">EDD27_1407</name>
</gene>
<keyword evidence="1" id="KW-0732">Signal</keyword>
<feature type="signal peptide" evidence="1">
    <location>
        <begin position="1"/>
        <end position="26"/>
    </location>
</feature>
<dbReference type="RefSeq" id="WP_127931617.1">
    <property type="nucleotide sequence ID" value="NZ_SAUN01000001.1"/>
</dbReference>
<organism evidence="3 4">
    <name type="scientific">Nonomuraea polychroma</name>
    <dbReference type="NCBI Taxonomy" id="46176"/>
    <lineage>
        <taxon>Bacteria</taxon>
        <taxon>Bacillati</taxon>
        <taxon>Actinomycetota</taxon>
        <taxon>Actinomycetes</taxon>
        <taxon>Streptosporangiales</taxon>
        <taxon>Streptosporangiaceae</taxon>
        <taxon>Nonomuraea</taxon>
    </lineage>
</organism>
<evidence type="ECO:0000256" key="1">
    <source>
        <dbReference type="SAM" id="SignalP"/>
    </source>
</evidence>
<name>A0A438LZV4_9ACTN</name>
<feature type="chain" id="PRO_5019453572" description="SnoaL-like domain-containing protein" evidence="1">
    <location>
        <begin position="27"/>
        <end position="186"/>
    </location>
</feature>
<dbReference type="Gene3D" id="3.10.450.50">
    <property type="match status" value="1"/>
</dbReference>
<accession>A0A438LZV4</accession>
<protein>
    <recommendedName>
        <fullName evidence="2">SnoaL-like domain-containing protein</fullName>
    </recommendedName>
</protein>
<proteinExistence type="predicted"/>
<reference evidence="3 4" key="1">
    <citation type="submission" date="2019-01" db="EMBL/GenBank/DDBJ databases">
        <title>Sequencing the genomes of 1000 actinobacteria strains.</title>
        <authorList>
            <person name="Klenk H.-P."/>
        </authorList>
    </citation>
    <scope>NUCLEOTIDE SEQUENCE [LARGE SCALE GENOMIC DNA]</scope>
    <source>
        <strain evidence="3 4">DSM 43925</strain>
    </source>
</reference>
<evidence type="ECO:0000313" key="4">
    <source>
        <dbReference type="Proteomes" id="UP000284824"/>
    </source>
</evidence>
<dbReference type="Proteomes" id="UP000284824">
    <property type="component" value="Unassembled WGS sequence"/>
</dbReference>
<feature type="domain" description="SnoaL-like" evidence="2">
    <location>
        <begin position="49"/>
        <end position="150"/>
    </location>
</feature>
<dbReference type="InterPro" id="IPR037401">
    <property type="entry name" value="SnoaL-like"/>
</dbReference>
<evidence type="ECO:0000259" key="2">
    <source>
        <dbReference type="Pfam" id="PF12680"/>
    </source>
</evidence>
<evidence type="ECO:0000313" key="3">
    <source>
        <dbReference type="EMBL" id="RVX39070.1"/>
    </source>
</evidence>
<dbReference type="InterPro" id="IPR032710">
    <property type="entry name" value="NTF2-like_dom_sf"/>
</dbReference>
<dbReference type="EMBL" id="SAUN01000001">
    <property type="protein sequence ID" value="RVX39070.1"/>
    <property type="molecule type" value="Genomic_DNA"/>
</dbReference>
<sequence>MKSYPIPIVAFAVAVTCALTGGSATAAGVAEPTKEVSAAGKNPKIEAINRFFAAYAAQDMEGIRSVLTENVEWSIPGHHPLSGTKRGVEEVVAFFTELGKSGFQADPMFLQADDEYVVDVHRGWTTKGRGKVDTTWALVWHFNTRGKIDRVVNLTADQHQMDAFMWANYRLAPLPERLSGARPSSE</sequence>
<comment type="caution">
    <text evidence="3">The sequence shown here is derived from an EMBL/GenBank/DDBJ whole genome shotgun (WGS) entry which is preliminary data.</text>
</comment>